<feature type="domain" description="ABC3 transporter permease C-terminal" evidence="8">
    <location>
        <begin position="703"/>
        <end position="814"/>
    </location>
</feature>
<feature type="transmembrane region" description="Helical" evidence="7">
    <location>
        <begin position="20"/>
        <end position="41"/>
    </location>
</feature>
<name>A0A844FCF2_CLOSV</name>
<feature type="transmembrane region" description="Helical" evidence="7">
    <location>
        <begin position="369"/>
        <end position="387"/>
    </location>
</feature>
<feature type="domain" description="ABC3 transporter permease C-terminal" evidence="8">
    <location>
        <begin position="265"/>
        <end position="390"/>
    </location>
</feature>
<organism evidence="9 10">
    <name type="scientific">Clostridium scindens (strain JCM 10418 / VPI 12708)</name>
    <dbReference type="NCBI Taxonomy" id="29347"/>
    <lineage>
        <taxon>Bacteria</taxon>
        <taxon>Bacillati</taxon>
        <taxon>Bacillota</taxon>
        <taxon>Clostridia</taxon>
        <taxon>Lachnospirales</taxon>
        <taxon>Lachnospiraceae</taxon>
    </lineage>
</organism>
<keyword evidence="2" id="KW-1003">Cell membrane</keyword>
<feature type="transmembrane region" description="Helical" evidence="7">
    <location>
        <begin position="695"/>
        <end position="716"/>
    </location>
</feature>
<dbReference type="EMBL" id="VUMB01000018">
    <property type="protein sequence ID" value="MSS40644.1"/>
    <property type="molecule type" value="Genomic_DNA"/>
</dbReference>
<feature type="transmembrane region" description="Helical" evidence="7">
    <location>
        <begin position="751"/>
        <end position="776"/>
    </location>
</feature>
<feature type="transmembrane region" description="Helical" evidence="7">
    <location>
        <begin position="796"/>
        <end position="817"/>
    </location>
</feature>
<reference evidence="9 10" key="1">
    <citation type="submission" date="2019-08" db="EMBL/GenBank/DDBJ databases">
        <title>In-depth cultivation of the pig gut microbiome towards novel bacterial diversity and tailored functional studies.</title>
        <authorList>
            <person name="Wylensek D."/>
            <person name="Hitch T.C.A."/>
            <person name="Clavel T."/>
        </authorList>
    </citation>
    <scope>NUCLEOTIDE SEQUENCE [LARGE SCALE GENOMIC DNA]</scope>
    <source>
        <strain evidence="9 10">BL-389-WT-3D</strain>
    </source>
</reference>
<evidence type="ECO:0000259" key="8">
    <source>
        <dbReference type="Pfam" id="PF02687"/>
    </source>
</evidence>
<dbReference type="GO" id="GO:0005886">
    <property type="term" value="C:plasma membrane"/>
    <property type="evidence" value="ECO:0007669"/>
    <property type="project" value="UniProtKB-SubCell"/>
</dbReference>
<keyword evidence="3 7" id="KW-0812">Transmembrane</keyword>
<feature type="transmembrane region" description="Helical" evidence="7">
    <location>
        <begin position="313"/>
        <end position="340"/>
    </location>
</feature>
<evidence type="ECO:0000256" key="1">
    <source>
        <dbReference type="ARBA" id="ARBA00004651"/>
    </source>
</evidence>
<evidence type="ECO:0000256" key="4">
    <source>
        <dbReference type="ARBA" id="ARBA00022989"/>
    </source>
</evidence>
<gene>
    <name evidence="9" type="ORF">FYJ37_09845</name>
</gene>
<evidence type="ECO:0000256" key="7">
    <source>
        <dbReference type="SAM" id="Phobius"/>
    </source>
</evidence>
<dbReference type="InterPro" id="IPR003838">
    <property type="entry name" value="ABC3_permease_C"/>
</dbReference>
<dbReference type="Pfam" id="PF02687">
    <property type="entry name" value="FtsX"/>
    <property type="match status" value="2"/>
</dbReference>
<dbReference type="InterPro" id="IPR050250">
    <property type="entry name" value="Macrolide_Exporter_MacB"/>
</dbReference>
<keyword evidence="5 7" id="KW-0472">Membrane</keyword>
<evidence type="ECO:0000256" key="2">
    <source>
        <dbReference type="ARBA" id="ARBA00022475"/>
    </source>
</evidence>
<accession>A0A844FCF2</accession>
<keyword evidence="4 7" id="KW-1133">Transmembrane helix</keyword>
<proteinExistence type="inferred from homology"/>
<feature type="transmembrane region" description="Helical" evidence="7">
    <location>
        <begin position="440"/>
        <end position="461"/>
    </location>
</feature>
<feature type="transmembrane region" description="Helical" evidence="7">
    <location>
        <begin position="257"/>
        <end position="281"/>
    </location>
</feature>
<evidence type="ECO:0000256" key="5">
    <source>
        <dbReference type="ARBA" id="ARBA00023136"/>
    </source>
</evidence>
<dbReference type="GO" id="GO:0022857">
    <property type="term" value="F:transmembrane transporter activity"/>
    <property type="evidence" value="ECO:0007669"/>
    <property type="project" value="TreeGrafter"/>
</dbReference>
<evidence type="ECO:0000313" key="10">
    <source>
        <dbReference type="Proteomes" id="UP000462363"/>
    </source>
</evidence>
<dbReference type="RefSeq" id="WP_154322205.1">
    <property type="nucleotide sequence ID" value="NZ_CP045695.1"/>
</dbReference>
<evidence type="ECO:0000256" key="6">
    <source>
        <dbReference type="ARBA" id="ARBA00038076"/>
    </source>
</evidence>
<comment type="similarity">
    <text evidence="6">Belongs to the ABC-4 integral membrane protein family.</text>
</comment>
<dbReference type="PANTHER" id="PTHR30572:SF4">
    <property type="entry name" value="ABC TRANSPORTER PERMEASE YTRF"/>
    <property type="match status" value="1"/>
</dbReference>
<sequence length="830" mass="91652">MNIITKTATSNLKRNKSRNILIGIAILLTTLLLTIVPTVVFDAIDMEFVAVNKAYPTFHAMFRNVDEKSAEEMQMDERITKVGLREDPAYMVCSNPDVNISMVYCDANAAKLNRLKLKEGDLPEKADEIVVSRHLLKAMGLEGEIGDRITVPFQAVEDGGLGMEQVKEFTITGFSKDSKATIEKGIYSAMVSKAFTEEIIPEGAHKYRVYFRIAGPERMTTDAIEAQIKEIGEEYKLNATDIVDNGEYLNANYVDPAMYSGMAGLMVIIVLAGIITIYSIYYVSMMNKVQEYGKLRAIGATKRQIRKLVFREGFAVALIAIPIGLALGSLASILIVHGMLDTSTGVSNSLAKYMREAVESSEVALIKPWILLLAAVVSLAAVYLSLVRPMQVASKISAIEAIRYQGQGSKKKKAKERKGYQEMNTRKLTMSNLGRNKSRTVITIVTLGITGIFFMVVATVLSCMTPESMTTQDIRGDVSISIDSESGNQMHPERELYKIQQNNPLSEELKEQILAIDGVKEIEVQTTAQAAIQEVLEEGKPMETFPTGIEDGALEELKKYVVEGSLDDAKLKDGKGIILNSNGFLLSQSGKGFNIGDKVHLDIKDGEDSVSREFEIVAITKHAPYSLAGYDISLPSSALQELCKNNLTDRYNIMAEKGKAASVTKAVEALVENQEFLDIDTYQELYKQAETQIGFMMYGCYGLLFVFGLIGILNLVNTMINSVYVRRRELGMLQAIGLSGKQTVNMLQLEGLFYTAGTLVLSLGLGSLLGYLAFLWAREEGIMSIRTYHYPAGPAIILVVVVLLVQLLITYLVNLNFKKSSLIERIRFAE</sequence>
<comment type="subcellular location">
    <subcellularLocation>
        <location evidence="1">Cell membrane</location>
        <topology evidence="1">Multi-pass membrane protein</topology>
    </subcellularLocation>
</comment>
<comment type="caution">
    <text evidence="9">The sequence shown here is derived from an EMBL/GenBank/DDBJ whole genome shotgun (WGS) entry which is preliminary data.</text>
</comment>
<evidence type="ECO:0000313" key="9">
    <source>
        <dbReference type="EMBL" id="MSS40644.1"/>
    </source>
</evidence>
<dbReference type="AlphaFoldDB" id="A0A844FCF2"/>
<dbReference type="PANTHER" id="PTHR30572">
    <property type="entry name" value="MEMBRANE COMPONENT OF TRANSPORTER-RELATED"/>
    <property type="match status" value="1"/>
</dbReference>
<evidence type="ECO:0000256" key="3">
    <source>
        <dbReference type="ARBA" id="ARBA00022692"/>
    </source>
</evidence>
<dbReference type="Proteomes" id="UP000462363">
    <property type="component" value="Unassembled WGS sequence"/>
</dbReference>
<protein>
    <submittedName>
        <fullName evidence="9">FtsX-like permease family protein</fullName>
    </submittedName>
</protein>